<evidence type="ECO:0000259" key="2">
    <source>
        <dbReference type="Pfam" id="PF00107"/>
    </source>
</evidence>
<evidence type="ECO:0000259" key="3">
    <source>
        <dbReference type="Pfam" id="PF16884"/>
    </source>
</evidence>
<dbReference type="InterPro" id="IPR036291">
    <property type="entry name" value="NAD(P)-bd_dom_sf"/>
</dbReference>
<name>A0A835MGU2_9ROSI</name>
<dbReference type="Gene3D" id="3.40.50.720">
    <property type="entry name" value="NAD(P)-binding Rossmann-like Domain"/>
    <property type="match status" value="2"/>
</dbReference>
<feature type="domain" description="Oxidoreductase N-terminal" evidence="3">
    <location>
        <begin position="12"/>
        <end position="120"/>
    </location>
</feature>
<dbReference type="Gene3D" id="3.90.180.10">
    <property type="entry name" value="Medium-chain alcohol dehydrogenases, catalytic domain"/>
    <property type="match status" value="1"/>
</dbReference>
<comment type="caution">
    <text evidence="4">The sequence shown here is derived from an EMBL/GenBank/DDBJ whole genome shotgun (WGS) entry which is preliminary data.</text>
</comment>
<evidence type="ECO:0000313" key="4">
    <source>
        <dbReference type="EMBL" id="KAF9663109.1"/>
    </source>
</evidence>
<sequence>MESGDGEVVSNKQVIFKDYVPGALKESDMYITTSTIKLKVPEDCTNGVLVKNLYLSCDPYMRNRMRKLQGSYIAPLNPGSPICGRGVAKVLDSRHPDYKKGDFIWAMTGWEEYSLITATETIFKIHDKDVPLSYYIGILGMPGLTAYAGFYEICSPKKGEFVFISAASGAVGQLVGQFAKLLGCYVVGSAGSKDKSEFWVKEGIVCSSASERYGASSAADCPESILITYVHGLHQFPRLPIAISNIVYVDLLKNKFGFDDAFNYKEEMDLDAALKRYFPDGIDIYFENVGGNMLDAVLLNMRVRGRISVCGMVSQYNIEQPEGVHNLMSLVPKRIRMEGFLVYDYFQLFPKYLDMVLPYIKQGKIVYVEDIAEGLENAPAALIGLFNGRNIGKQVVAVSRE</sequence>
<keyword evidence="1" id="KW-0560">Oxidoreductase</keyword>
<dbReference type="SUPFAM" id="SSF50129">
    <property type="entry name" value="GroES-like"/>
    <property type="match status" value="2"/>
</dbReference>
<reference evidence="4 5" key="1">
    <citation type="submission" date="2020-10" db="EMBL/GenBank/DDBJ databases">
        <title>Plant Genome Project.</title>
        <authorList>
            <person name="Zhang R.-G."/>
        </authorList>
    </citation>
    <scope>NUCLEOTIDE SEQUENCE [LARGE SCALE GENOMIC DNA]</scope>
    <source>
        <strain evidence="4">FAFU-HL-1</strain>
        <tissue evidence="4">Leaf</tissue>
    </source>
</reference>
<accession>A0A835MGU2</accession>
<evidence type="ECO:0000256" key="1">
    <source>
        <dbReference type="ARBA" id="ARBA00023002"/>
    </source>
</evidence>
<dbReference type="PANTHER" id="PTHR43205">
    <property type="entry name" value="PROSTAGLANDIN REDUCTASE"/>
    <property type="match status" value="1"/>
</dbReference>
<dbReference type="EMBL" id="JADGMS010000017">
    <property type="protein sequence ID" value="KAF9663109.1"/>
    <property type="molecule type" value="Genomic_DNA"/>
</dbReference>
<proteinExistence type="predicted"/>
<dbReference type="Pfam" id="PF00107">
    <property type="entry name" value="ADH_zinc_N"/>
    <property type="match status" value="1"/>
</dbReference>
<dbReference type="Proteomes" id="UP000657918">
    <property type="component" value="Unassembled WGS sequence"/>
</dbReference>
<dbReference type="GO" id="GO:0032440">
    <property type="term" value="F:2-alkenal reductase [NAD(P)H] activity"/>
    <property type="evidence" value="ECO:0007669"/>
    <property type="project" value="TreeGrafter"/>
</dbReference>
<keyword evidence="5" id="KW-1185">Reference proteome</keyword>
<dbReference type="PANTHER" id="PTHR43205:SF74">
    <property type="entry name" value="ENOYL REDUCTASE (ER) DOMAIN-CONTAINING PROTEIN"/>
    <property type="match status" value="1"/>
</dbReference>
<dbReference type="SUPFAM" id="SSF51735">
    <property type="entry name" value="NAD(P)-binding Rossmann-fold domains"/>
    <property type="match status" value="1"/>
</dbReference>
<dbReference type="Pfam" id="PF16884">
    <property type="entry name" value="ADH_N_2"/>
    <property type="match status" value="1"/>
</dbReference>
<organism evidence="4 5">
    <name type="scientific">Salix dunnii</name>
    <dbReference type="NCBI Taxonomy" id="1413687"/>
    <lineage>
        <taxon>Eukaryota</taxon>
        <taxon>Viridiplantae</taxon>
        <taxon>Streptophyta</taxon>
        <taxon>Embryophyta</taxon>
        <taxon>Tracheophyta</taxon>
        <taxon>Spermatophyta</taxon>
        <taxon>Magnoliopsida</taxon>
        <taxon>eudicotyledons</taxon>
        <taxon>Gunneridae</taxon>
        <taxon>Pentapetalae</taxon>
        <taxon>rosids</taxon>
        <taxon>fabids</taxon>
        <taxon>Malpighiales</taxon>
        <taxon>Salicaceae</taxon>
        <taxon>Saliceae</taxon>
        <taxon>Salix</taxon>
    </lineage>
</organism>
<gene>
    <name evidence="4" type="ORF">SADUNF_Sadunf17G0004300</name>
</gene>
<dbReference type="InterPro" id="IPR041694">
    <property type="entry name" value="ADH_N_2"/>
</dbReference>
<dbReference type="InterPro" id="IPR011032">
    <property type="entry name" value="GroES-like_sf"/>
</dbReference>
<dbReference type="InterPro" id="IPR013149">
    <property type="entry name" value="ADH-like_C"/>
</dbReference>
<dbReference type="OrthoDB" id="809632at2759"/>
<dbReference type="InterPro" id="IPR045010">
    <property type="entry name" value="MDR_fam"/>
</dbReference>
<protein>
    <submittedName>
        <fullName evidence="4">Uncharacterized protein</fullName>
    </submittedName>
</protein>
<dbReference type="CDD" id="cd08295">
    <property type="entry name" value="double_bond_reductase_like"/>
    <property type="match status" value="1"/>
</dbReference>
<evidence type="ECO:0000313" key="5">
    <source>
        <dbReference type="Proteomes" id="UP000657918"/>
    </source>
</evidence>
<feature type="domain" description="Alcohol dehydrogenase-like C-terminal" evidence="2">
    <location>
        <begin position="253"/>
        <end position="356"/>
    </location>
</feature>
<dbReference type="AlphaFoldDB" id="A0A835MGU2"/>